<feature type="region of interest" description="Disordered" evidence="1">
    <location>
        <begin position="502"/>
        <end position="558"/>
    </location>
</feature>
<proteinExistence type="predicted"/>
<dbReference type="RefSeq" id="XP_062884974.1">
    <property type="nucleotide sequence ID" value="XM_063029019.1"/>
</dbReference>
<gene>
    <name evidence="2" type="ORF">CNBG_5128</name>
</gene>
<feature type="compositionally biased region" description="Pro residues" evidence="1">
    <location>
        <begin position="535"/>
        <end position="551"/>
    </location>
</feature>
<feature type="region of interest" description="Disordered" evidence="1">
    <location>
        <begin position="382"/>
        <end position="408"/>
    </location>
</feature>
<accession>A0A095CFW4</accession>
<feature type="compositionally biased region" description="Polar residues" evidence="1">
    <location>
        <begin position="628"/>
        <end position="641"/>
    </location>
</feature>
<keyword evidence="3" id="KW-1185">Reference proteome</keyword>
<protein>
    <submittedName>
        <fullName evidence="2">GTPase activator</fullName>
    </submittedName>
</protein>
<feature type="compositionally biased region" description="Basic and acidic residues" evidence="1">
    <location>
        <begin position="67"/>
        <end position="79"/>
    </location>
</feature>
<dbReference type="EMBL" id="CP025771">
    <property type="protein sequence ID" value="KGB79290.1"/>
    <property type="molecule type" value="Genomic_DNA"/>
</dbReference>
<feature type="region of interest" description="Disordered" evidence="1">
    <location>
        <begin position="744"/>
        <end position="807"/>
    </location>
</feature>
<reference evidence="2 3" key="2">
    <citation type="journal article" date="2018" name="Proc. Natl. Acad. Sci.">
        <title>RNAi is a critical determinant of centromere evolution in closely related fungi.</title>
        <authorList>
            <person name="Yadav V."/>
            <person name="Sun S."/>
            <person name="Billmyre R.B."/>
            <person name="Thimmappa B.C."/>
            <person name="Shea T."/>
            <person name="Lintner R."/>
            <person name="Bakkeren G."/>
            <person name="Cuomo C.A."/>
            <person name="Heitman J."/>
            <person name="Sanyal K."/>
        </authorList>
    </citation>
    <scope>NUCLEOTIDE SEQUENCE [LARGE SCALE GENOMIC DNA]</scope>
    <source>
        <strain evidence="2 3">R265</strain>
    </source>
</reference>
<dbReference type="InterPro" id="IPR034586">
    <property type="entry name" value="Bfa1/Byr4"/>
</dbReference>
<feature type="compositionally biased region" description="Low complexity" evidence="1">
    <location>
        <begin position="34"/>
        <end position="61"/>
    </location>
</feature>
<dbReference type="OMA" id="DWGEGSL"/>
<feature type="compositionally biased region" description="Basic and acidic residues" evidence="1">
    <location>
        <begin position="446"/>
        <end position="461"/>
    </location>
</feature>
<feature type="region of interest" description="Disordered" evidence="1">
    <location>
        <begin position="1"/>
        <end position="122"/>
    </location>
</feature>
<dbReference type="PANTHER" id="PTHR35140">
    <property type="entry name" value="MITOTIC CHECK POINT PROTEIN BFA1"/>
    <property type="match status" value="1"/>
</dbReference>
<evidence type="ECO:0000256" key="1">
    <source>
        <dbReference type="SAM" id="MobiDB-lite"/>
    </source>
</evidence>
<evidence type="ECO:0000313" key="2">
    <source>
        <dbReference type="EMBL" id="KGB79290.1"/>
    </source>
</evidence>
<dbReference type="GO" id="GO:0005096">
    <property type="term" value="F:GTPase activator activity"/>
    <property type="evidence" value="ECO:0007669"/>
    <property type="project" value="InterPro"/>
</dbReference>
<feature type="compositionally biased region" description="Low complexity" evidence="1">
    <location>
        <begin position="110"/>
        <end position="122"/>
    </location>
</feature>
<feature type="region of interest" description="Disordered" evidence="1">
    <location>
        <begin position="599"/>
        <end position="642"/>
    </location>
</feature>
<feature type="compositionally biased region" description="Basic and acidic residues" evidence="1">
    <location>
        <begin position="393"/>
        <end position="402"/>
    </location>
</feature>
<dbReference type="AlphaFoldDB" id="A0A095CFW4"/>
<dbReference type="Proteomes" id="UP000029445">
    <property type="component" value="Chromosome 13"/>
</dbReference>
<dbReference type="OrthoDB" id="19159at2759"/>
<name>A0A095CFW4_CRYD2</name>
<organism evidence="2 3">
    <name type="scientific">Cryptococcus deuterogattii (strain R265)</name>
    <name type="common">Cryptococcus gattii VGII (strain R265)</name>
    <dbReference type="NCBI Taxonomy" id="294750"/>
    <lineage>
        <taxon>Eukaryota</taxon>
        <taxon>Fungi</taxon>
        <taxon>Dikarya</taxon>
        <taxon>Basidiomycota</taxon>
        <taxon>Agaricomycotina</taxon>
        <taxon>Tremellomycetes</taxon>
        <taxon>Tremellales</taxon>
        <taxon>Cryptococcaceae</taxon>
        <taxon>Cryptococcus</taxon>
        <taxon>Cryptococcus gattii species complex</taxon>
    </lineage>
</organism>
<feature type="region of interest" description="Disordered" evidence="1">
    <location>
        <begin position="1000"/>
        <end position="1022"/>
    </location>
</feature>
<feature type="compositionally biased region" description="Low complexity" evidence="1">
    <location>
        <begin position="299"/>
        <end position="311"/>
    </location>
</feature>
<sequence>MSPVPPPPTGTLVPSDDWTDDPSFDFNISGSNFTLPSSPSQSSTSSHRSSLSHSLTSSPLRQVHTSASKDDRLKLKPEEGIDSFEDDFHLPTGDLPPLPSPRTKPHRARSSAASSPSPGCHITRTVVGTGPKGVGTIVKLGESRESRSVPSSGMLTKAVDARARALEHSWEADIGLDDFEKAFGEEEDKSATLKLKGGLPDLKVKRLSLSKKAFAGADVLNDFMDLDDEDQATLKAGATIKALLPPPRTRKYEPAALEDELEADFALPLNLTNLTLATQPASRYRRTGPRDSIASTVNSESWGSASTSASGKKYGWGSEDSPSGKRFSETSATSISDGLAGNNAKGKDELDAEEDLEDGLEFEPTFFAASRAKELNSILDRKRRPEYAPAPSLRRDTQRTADDSFEDGLILDDPGVELSRHRLRVQKRARDRNPPTLHKGQPQKNVVKERGKAWERQREQGWGRNTPVPPPHGSIRERTQSGIGGFGGLGLLGLALRSHSVSTVARDSSRPSDVGVSGREKEAMRSRSGHLLDIAPPPIPMSSTPSQPPTPSASRLRHQKSHFHLAVPPQSPLLTRKQSLASLQDAMAQRQIESGSGIGSQFEQLGLPPGPSSNHGSIGAKDRGRYHNSPSRLTMPTSSSRAKIRPPVASIFPNADLPTSTTFTATSTQNPFLPHSTMSLGSRLTSASNFATSSSSAYAVTMKMNSSRRKLYGDGTELDGIDDLRIVEDLSNWAIGKGQESGSVRSLAGLGLGRPSKREHEHRLHSHGQNQGHSQAQAAGQKDKPQEEKRKKSGGTQLATRKIRRKGGGLIKHLGGADKKKVVGEMTWNPNTLRWEGNESVLRDFDTISSTRPALITHYTGSSVGAGVYSPMGSTSAAVAPRIVGDMQFDPIHMKWISVLPADEDEPDPFEGMADDEDEEAGGGTIRAGAGRRFVPIGPGSGSVASSSTWSQRLASESSMSIAASSASWEDRMRPSIGAEISPELWAECKEAEERHRKEMRGWIMRPPNGSSEMSERERREEKRLWEIRTLAMRS</sequence>
<dbReference type="GO" id="GO:1990334">
    <property type="term" value="C:Bfa1-Bub2 complex"/>
    <property type="evidence" value="ECO:0007669"/>
    <property type="project" value="InterPro"/>
</dbReference>
<dbReference type="HOGENOM" id="CLU_293198_0_0_1"/>
<dbReference type="KEGG" id="cdeu:CNBG_5128"/>
<feature type="region of interest" description="Disordered" evidence="1">
    <location>
        <begin position="424"/>
        <end position="473"/>
    </location>
</feature>
<dbReference type="GeneID" id="88181294"/>
<dbReference type="PANTHER" id="PTHR35140:SF1">
    <property type="entry name" value="MITOTIC CHECK POINT PROTEIN BFA1"/>
    <property type="match status" value="1"/>
</dbReference>
<dbReference type="GO" id="GO:0044732">
    <property type="term" value="C:mitotic spindle pole body"/>
    <property type="evidence" value="ECO:0007669"/>
    <property type="project" value="TreeGrafter"/>
</dbReference>
<feature type="region of interest" description="Disordered" evidence="1">
    <location>
        <begin position="281"/>
        <end position="355"/>
    </location>
</feature>
<dbReference type="STRING" id="294750.A0A095CFW4"/>
<dbReference type="GO" id="GO:0001100">
    <property type="term" value="P:negative regulation of exit from mitosis"/>
    <property type="evidence" value="ECO:0007669"/>
    <property type="project" value="InterPro"/>
</dbReference>
<feature type="compositionally biased region" description="Basic and acidic residues" evidence="1">
    <location>
        <begin position="781"/>
        <end position="790"/>
    </location>
</feature>
<feature type="compositionally biased region" description="Polar residues" evidence="1">
    <location>
        <begin position="767"/>
        <end position="778"/>
    </location>
</feature>
<reference evidence="2 3" key="1">
    <citation type="journal article" date="2011" name="MBio">
        <title>Genome variation in Cryptococcus gattii, an emerging pathogen of immunocompetent hosts.</title>
        <authorList>
            <person name="D'Souza C.A."/>
            <person name="Kronstad J.W."/>
            <person name="Taylor G."/>
            <person name="Warren R."/>
            <person name="Yuen M."/>
            <person name="Hu G."/>
            <person name="Jung W.H."/>
            <person name="Sham A."/>
            <person name="Kidd S.E."/>
            <person name="Tangen K."/>
            <person name="Lee N."/>
            <person name="Zeilmaker T."/>
            <person name="Sawkins J."/>
            <person name="McVicker G."/>
            <person name="Shah S."/>
            <person name="Gnerre S."/>
            <person name="Griggs A."/>
            <person name="Zeng Q."/>
            <person name="Bartlett K."/>
            <person name="Li W."/>
            <person name="Wang X."/>
            <person name="Heitman J."/>
            <person name="Stajich J.E."/>
            <person name="Fraser J.A."/>
            <person name="Meyer W."/>
            <person name="Carter D."/>
            <person name="Schein J."/>
            <person name="Krzywinski M."/>
            <person name="Kwon-Chung K.J."/>
            <person name="Varma A."/>
            <person name="Wang J."/>
            <person name="Brunham R."/>
            <person name="Fyfe M."/>
            <person name="Ouellette B.F."/>
            <person name="Siddiqui A."/>
            <person name="Marra M."/>
            <person name="Jones S."/>
            <person name="Holt R."/>
            <person name="Birren B.W."/>
            <person name="Galagan J.E."/>
            <person name="Cuomo C.A."/>
        </authorList>
    </citation>
    <scope>NUCLEOTIDE SEQUENCE [LARGE SCALE GENOMIC DNA]</scope>
    <source>
        <strain evidence="2 3">R265</strain>
    </source>
</reference>
<dbReference type="VEuPathDB" id="FungiDB:CNBG_5128"/>
<evidence type="ECO:0000313" key="3">
    <source>
        <dbReference type="Proteomes" id="UP000029445"/>
    </source>
</evidence>